<keyword evidence="3" id="KW-1185">Reference proteome</keyword>
<organism evidence="2 3">
    <name type="scientific">Pedobacter lusitanus</name>
    <dbReference type="NCBI Taxonomy" id="1503925"/>
    <lineage>
        <taxon>Bacteria</taxon>
        <taxon>Pseudomonadati</taxon>
        <taxon>Bacteroidota</taxon>
        <taxon>Sphingobacteriia</taxon>
        <taxon>Sphingobacteriales</taxon>
        <taxon>Sphingobacteriaceae</taxon>
        <taxon>Pedobacter</taxon>
    </lineage>
</organism>
<evidence type="ECO:0000313" key="3">
    <source>
        <dbReference type="Proteomes" id="UP000032049"/>
    </source>
</evidence>
<accession>A0A0D0FPZ0</accession>
<sequence length="81" mass="8652">MTLLDSAIEASKLRLRPIIMTSLAFIVGLIPLMRAVGPSAIGNRSIGTGAAGGMVLGVILGVFIIPVLYVAFQYLHEKNQW</sequence>
<dbReference type="GO" id="GO:0042910">
    <property type="term" value="F:xenobiotic transmembrane transporter activity"/>
    <property type="evidence" value="ECO:0007669"/>
    <property type="project" value="TreeGrafter"/>
</dbReference>
<dbReference type="PANTHER" id="PTHR32063:SF9">
    <property type="entry name" value="SIMILAR TO MULTIDRUG RESISTANCE PROTEIN MEXB"/>
    <property type="match status" value="1"/>
</dbReference>
<reference evidence="2 3" key="1">
    <citation type="submission" date="2015-01" db="EMBL/GenBank/DDBJ databases">
        <title>Draft genome sequence of Pedobacter sp. NL19 isolated from sludge of an effluent treatment pond in an abandoned uranium mine.</title>
        <authorList>
            <person name="Santos T."/>
            <person name="Caetano T."/>
            <person name="Covas C."/>
            <person name="Cruz A."/>
            <person name="Mendo S."/>
        </authorList>
    </citation>
    <scope>NUCLEOTIDE SEQUENCE [LARGE SCALE GENOMIC DNA]</scope>
    <source>
        <strain evidence="2 3">NL19</strain>
    </source>
</reference>
<evidence type="ECO:0000313" key="2">
    <source>
        <dbReference type="EMBL" id="KIO74454.1"/>
    </source>
</evidence>
<proteinExistence type="predicted"/>
<dbReference type="SUPFAM" id="SSF82866">
    <property type="entry name" value="Multidrug efflux transporter AcrB transmembrane domain"/>
    <property type="match status" value="1"/>
</dbReference>
<dbReference type="AlphaFoldDB" id="A0A0D0FPZ0"/>
<dbReference type="EMBL" id="JXRA01000201">
    <property type="protein sequence ID" value="KIO74454.1"/>
    <property type="molecule type" value="Genomic_DNA"/>
</dbReference>
<dbReference type="PANTHER" id="PTHR32063">
    <property type="match status" value="1"/>
</dbReference>
<dbReference type="Pfam" id="PF00873">
    <property type="entry name" value="ACR_tran"/>
    <property type="match status" value="1"/>
</dbReference>
<gene>
    <name evidence="2" type="ORF">TH53_26360</name>
</gene>
<keyword evidence="1" id="KW-0472">Membrane</keyword>
<dbReference type="Proteomes" id="UP000032049">
    <property type="component" value="Unassembled WGS sequence"/>
</dbReference>
<dbReference type="GO" id="GO:0005886">
    <property type="term" value="C:plasma membrane"/>
    <property type="evidence" value="ECO:0007669"/>
    <property type="project" value="TreeGrafter"/>
</dbReference>
<keyword evidence="1" id="KW-0812">Transmembrane</keyword>
<protein>
    <submittedName>
        <fullName evidence="2">Uncharacterized protein</fullName>
    </submittedName>
</protein>
<feature type="transmembrane region" description="Helical" evidence="1">
    <location>
        <begin position="18"/>
        <end position="37"/>
    </location>
</feature>
<keyword evidence="1" id="KW-1133">Transmembrane helix</keyword>
<dbReference type="Gene3D" id="1.20.1640.10">
    <property type="entry name" value="Multidrug efflux transporter AcrB transmembrane domain"/>
    <property type="match status" value="1"/>
</dbReference>
<dbReference type="InterPro" id="IPR001036">
    <property type="entry name" value="Acrflvin-R"/>
</dbReference>
<feature type="transmembrane region" description="Helical" evidence="1">
    <location>
        <begin position="49"/>
        <end position="72"/>
    </location>
</feature>
<comment type="caution">
    <text evidence="2">The sequence shown here is derived from an EMBL/GenBank/DDBJ whole genome shotgun (WGS) entry which is preliminary data.</text>
</comment>
<name>A0A0D0FPZ0_9SPHI</name>
<dbReference type="STRING" id="1503925.TH53_26360"/>
<evidence type="ECO:0000256" key="1">
    <source>
        <dbReference type="SAM" id="Phobius"/>
    </source>
</evidence>